<dbReference type="SUPFAM" id="SSF81321">
    <property type="entry name" value="Family A G protein-coupled receptor-like"/>
    <property type="match status" value="1"/>
</dbReference>
<evidence type="ECO:0000313" key="2">
    <source>
        <dbReference type="EMBL" id="CAJ0574974.1"/>
    </source>
</evidence>
<sequence length="306" mass="35293">MEWYIAAGFNFEKMPMYNCRAVPTTEAEWYAKGRRSPILGALFLLYGVIVELMYIPCLLVITRPQFAKLSCYKIMAILGLIDMAAIRLWCSACMSCLILVINRLVDMWKPHMMDPIFGGKRTYYVMLFPILYGVYFVFFTPPLIFQSNHTAWFFSPAIFEESRDAEYLNYPHTANNLLIVVATCWLYTALCYVLASKFKTDESASKMSWTQKSIFIQATLICLANLIAALIYVYMQFFPTPDFFILIGHINWQWGHGFPAIVYLALNKTIQREVGRMLGLYRMGIIKPSITPSTHQNHDHTSSIHI</sequence>
<dbReference type="InterPro" id="IPR019425">
    <property type="entry name" value="7TM_GPCR_serpentine_rcpt_Srt"/>
</dbReference>
<dbReference type="PANTHER" id="PTHR23021">
    <property type="entry name" value="SERPENTINE RECEPTOR, CLASS T"/>
    <property type="match status" value="1"/>
</dbReference>
<organism evidence="2 3">
    <name type="scientific">Mesorhabditis spiculigera</name>
    <dbReference type="NCBI Taxonomy" id="96644"/>
    <lineage>
        <taxon>Eukaryota</taxon>
        <taxon>Metazoa</taxon>
        <taxon>Ecdysozoa</taxon>
        <taxon>Nematoda</taxon>
        <taxon>Chromadorea</taxon>
        <taxon>Rhabditida</taxon>
        <taxon>Rhabditina</taxon>
        <taxon>Rhabditomorpha</taxon>
        <taxon>Rhabditoidea</taxon>
        <taxon>Rhabditidae</taxon>
        <taxon>Mesorhabditinae</taxon>
        <taxon>Mesorhabditis</taxon>
    </lineage>
</organism>
<dbReference type="EMBL" id="CATQJA010002634">
    <property type="protein sequence ID" value="CAJ0574974.1"/>
    <property type="molecule type" value="Genomic_DNA"/>
</dbReference>
<evidence type="ECO:0000256" key="1">
    <source>
        <dbReference type="SAM" id="Phobius"/>
    </source>
</evidence>
<feature type="transmembrane region" description="Helical" evidence="1">
    <location>
        <begin position="215"/>
        <end position="237"/>
    </location>
</feature>
<keyword evidence="3" id="KW-1185">Reference proteome</keyword>
<accession>A0AA36CUB1</accession>
<gene>
    <name evidence="2" type="ORF">MSPICULIGERA_LOCUS13294</name>
</gene>
<feature type="transmembrane region" description="Helical" evidence="1">
    <location>
        <begin position="38"/>
        <end position="62"/>
    </location>
</feature>
<keyword evidence="1" id="KW-0812">Transmembrane</keyword>
<dbReference type="PANTHER" id="PTHR23021:SF11">
    <property type="entry name" value="SERPENTINE RECEPTOR, CLASS T"/>
    <property type="match status" value="1"/>
</dbReference>
<name>A0AA36CUB1_9BILA</name>
<protein>
    <submittedName>
        <fullName evidence="2">Uncharacterized protein</fullName>
    </submittedName>
</protein>
<dbReference type="AlphaFoldDB" id="A0AA36CUB1"/>
<feature type="transmembrane region" description="Helical" evidence="1">
    <location>
        <begin position="74"/>
        <end position="101"/>
    </location>
</feature>
<feature type="transmembrane region" description="Helical" evidence="1">
    <location>
        <begin position="122"/>
        <end position="145"/>
    </location>
</feature>
<dbReference type="Pfam" id="PF10321">
    <property type="entry name" value="7TM_GPCR_Srt"/>
    <property type="match status" value="1"/>
</dbReference>
<keyword evidence="1" id="KW-1133">Transmembrane helix</keyword>
<feature type="non-terminal residue" evidence="2">
    <location>
        <position position="306"/>
    </location>
</feature>
<keyword evidence="1" id="KW-0472">Membrane</keyword>
<feature type="transmembrane region" description="Helical" evidence="1">
    <location>
        <begin position="243"/>
        <end position="266"/>
    </location>
</feature>
<feature type="transmembrane region" description="Helical" evidence="1">
    <location>
        <begin position="177"/>
        <end position="195"/>
    </location>
</feature>
<evidence type="ECO:0000313" key="3">
    <source>
        <dbReference type="Proteomes" id="UP001177023"/>
    </source>
</evidence>
<comment type="caution">
    <text evidence="2">The sequence shown here is derived from an EMBL/GenBank/DDBJ whole genome shotgun (WGS) entry which is preliminary data.</text>
</comment>
<proteinExistence type="predicted"/>
<dbReference type="Proteomes" id="UP001177023">
    <property type="component" value="Unassembled WGS sequence"/>
</dbReference>
<reference evidence="2" key="1">
    <citation type="submission" date="2023-06" db="EMBL/GenBank/DDBJ databases">
        <authorList>
            <person name="Delattre M."/>
        </authorList>
    </citation>
    <scope>NUCLEOTIDE SEQUENCE</scope>
    <source>
        <strain evidence="2">AF72</strain>
    </source>
</reference>